<dbReference type="RefSeq" id="WP_061470901.1">
    <property type="nucleotide sequence ID" value="NZ_LHZU01000109.1"/>
</dbReference>
<dbReference type="AlphaFoldDB" id="A0A149U5P7"/>
<gene>
    <name evidence="2" type="ORF">AD948_04455</name>
</gene>
<name>A0A149U5P7_9PROT</name>
<sequence>MTETRGGAEGSASADNARLDDHERRITALEQGVVSIQLKLVEVQTEGRMRGERQDRDTAELKRMTGKVKDSVDDLLGGISFLKAAFKWSWGVFVGIAAFIAMYGDALLIFWRHMHQ</sequence>
<keyword evidence="1" id="KW-1133">Transmembrane helix</keyword>
<reference evidence="2 3" key="1">
    <citation type="submission" date="2015-06" db="EMBL/GenBank/DDBJ databases">
        <title>Improved classification and identification of acetic acid bacteria using matrix-assisted laser desorption/ionization time-of-flight mass spectrometry; Gluconobacter nephelii and Gluconobacter uchimurae are later heterotypic synonyms of Gluconobacter japonicus and Gluconobacter oxydans, respectively.</title>
        <authorList>
            <person name="Li L."/>
            <person name="Cleenwerck I."/>
            <person name="De Vuyst L."/>
            <person name="Vandamme P."/>
        </authorList>
    </citation>
    <scope>NUCLEOTIDE SEQUENCE [LARGE SCALE GENOMIC DNA]</scope>
    <source>
        <strain evidence="2 3">LMG 23690</strain>
    </source>
</reference>
<keyword evidence="1" id="KW-0472">Membrane</keyword>
<proteinExistence type="predicted"/>
<protein>
    <submittedName>
        <fullName evidence="2">Uncharacterized protein</fullName>
    </submittedName>
</protein>
<accession>A0A149U5P7</accession>
<feature type="transmembrane region" description="Helical" evidence="1">
    <location>
        <begin position="88"/>
        <end position="111"/>
    </location>
</feature>
<evidence type="ECO:0000313" key="2">
    <source>
        <dbReference type="EMBL" id="KXV60680.1"/>
    </source>
</evidence>
<dbReference type="PATRIC" id="fig|446692.4.peg.3419"/>
<keyword evidence="1" id="KW-0812">Transmembrane</keyword>
<organism evidence="2 3">
    <name type="scientific">Acetobacter senegalensis</name>
    <dbReference type="NCBI Taxonomy" id="446692"/>
    <lineage>
        <taxon>Bacteria</taxon>
        <taxon>Pseudomonadati</taxon>
        <taxon>Pseudomonadota</taxon>
        <taxon>Alphaproteobacteria</taxon>
        <taxon>Acetobacterales</taxon>
        <taxon>Acetobacteraceae</taxon>
        <taxon>Acetobacter</taxon>
    </lineage>
</organism>
<evidence type="ECO:0000256" key="1">
    <source>
        <dbReference type="SAM" id="Phobius"/>
    </source>
</evidence>
<dbReference type="Proteomes" id="UP000075360">
    <property type="component" value="Unassembled WGS sequence"/>
</dbReference>
<dbReference type="OrthoDB" id="7282008at2"/>
<comment type="caution">
    <text evidence="2">The sequence shown here is derived from an EMBL/GenBank/DDBJ whole genome shotgun (WGS) entry which is preliminary data.</text>
</comment>
<evidence type="ECO:0000313" key="3">
    <source>
        <dbReference type="Proteomes" id="UP000075360"/>
    </source>
</evidence>
<dbReference type="EMBL" id="LHZU01000109">
    <property type="protein sequence ID" value="KXV60680.1"/>
    <property type="molecule type" value="Genomic_DNA"/>
</dbReference>